<dbReference type="RefSeq" id="WP_184810205.1">
    <property type="nucleotide sequence ID" value="NZ_JACHJQ010000002.1"/>
</dbReference>
<evidence type="ECO:0000313" key="1">
    <source>
        <dbReference type="EMBL" id="MBB4906078.1"/>
    </source>
</evidence>
<dbReference type="AlphaFoldDB" id="A0A7W7Q3C8"/>
<sequence length="356" mass="38157">MTDRDPLDELISDLRTDVPELSDEAFAASRARLQTLIEAVPVTTGPQPDAAVVPLPRKRLLRSPPRRLITSAAAAVVLAAGVLFVQAVRSDSPAPAASAAATLNSAADNINPVDEPIEPGQYRYIASHSRGLGHHLTAHADGDDTGPFIALDEWTHEEWVPADLAQQCVARSHATGREWVVGDEERAKAAGIEPLSTEVHEEVKPCTGSGDWSRYPSAEFLESVTRDPRQLYDLLRRKPMPVAMSDASWVMNRVGATLTSGRAPADLRAALYRALALLPGLEVTERVANLDGHQGTALGLTEYGVRHDLIIDPATGQYIGERTVHVSDDSDLPPGTIVSYTSVSNPVVVDAVGATR</sequence>
<comment type="caution">
    <text evidence="1">The sequence shown here is derived from an EMBL/GenBank/DDBJ whole genome shotgun (WGS) entry which is preliminary data.</text>
</comment>
<evidence type="ECO:0008006" key="3">
    <source>
        <dbReference type="Google" id="ProtNLM"/>
    </source>
</evidence>
<proteinExistence type="predicted"/>
<organism evidence="1 2">
    <name type="scientific">Actinophytocola algeriensis</name>
    <dbReference type="NCBI Taxonomy" id="1768010"/>
    <lineage>
        <taxon>Bacteria</taxon>
        <taxon>Bacillati</taxon>
        <taxon>Actinomycetota</taxon>
        <taxon>Actinomycetes</taxon>
        <taxon>Pseudonocardiales</taxon>
        <taxon>Pseudonocardiaceae</taxon>
    </lineage>
</organism>
<gene>
    <name evidence="1" type="ORF">FHR82_002295</name>
</gene>
<keyword evidence="2" id="KW-1185">Reference proteome</keyword>
<dbReference type="Proteomes" id="UP000520767">
    <property type="component" value="Unassembled WGS sequence"/>
</dbReference>
<protein>
    <recommendedName>
        <fullName evidence="3">CU044_5270 family protein</fullName>
    </recommendedName>
</protein>
<accession>A0A7W7Q3C8</accession>
<dbReference type="InterPro" id="IPR047789">
    <property type="entry name" value="CU044_5270-like"/>
</dbReference>
<dbReference type="EMBL" id="JACHJQ010000002">
    <property type="protein sequence ID" value="MBB4906078.1"/>
    <property type="molecule type" value="Genomic_DNA"/>
</dbReference>
<evidence type="ECO:0000313" key="2">
    <source>
        <dbReference type="Proteomes" id="UP000520767"/>
    </source>
</evidence>
<name>A0A7W7Q3C8_9PSEU</name>
<reference evidence="1 2" key="1">
    <citation type="submission" date="2020-08" db="EMBL/GenBank/DDBJ databases">
        <title>Genomic Encyclopedia of Type Strains, Phase III (KMG-III): the genomes of soil and plant-associated and newly described type strains.</title>
        <authorList>
            <person name="Whitman W."/>
        </authorList>
    </citation>
    <scope>NUCLEOTIDE SEQUENCE [LARGE SCALE GENOMIC DNA]</scope>
    <source>
        <strain evidence="1 2">CECT 8960</strain>
    </source>
</reference>
<dbReference type="NCBIfam" id="NF038083">
    <property type="entry name" value="CU044_5270_fam"/>
    <property type="match status" value="1"/>
</dbReference>